<keyword evidence="5" id="KW-0143">Chaperone</keyword>
<dbReference type="GO" id="GO:0030544">
    <property type="term" value="F:Hsp70 protein binding"/>
    <property type="evidence" value="ECO:0007669"/>
    <property type="project" value="InterPro"/>
</dbReference>
<dbReference type="HAMAP" id="MF_01152">
    <property type="entry name" value="DnaJ"/>
    <property type="match status" value="1"/>
</dbReference>
<evidence type="ECO:0000256" key="2">
    <source>
        <dbReference type="ARBA" id="ARBA00022737"/>
    </source>
</evidence>
<feature type="domain" description="J" evidence="8">
    <location>
        <begin position="6"/>
        <end position="71"/>
    </location>
</feature>
<evidence type="ECO:0000256" key="6">
    <source>
        <dbReference type="PROSITE-ProRule" id="PRU00546"/>
    </source>
</evidence>
<keyword evidence="3 6" id="KW-0863">Zinc-finger</keyword>
<name>A0A0J9X5L8_GEOCN</name>
<dbReference type="Gene3D" id="2.60.260.20">
    <property type="entry name" value="Urease metallochaperone UreE, N-terminal domain"/>
    <property type="match status" value="2"/>
</dbReference>
<evidence type="ECO:0000256" key="5">
    <source>
        <dbReference type="ARBA" id="ARBA00023186"/>
    </source>
</evidence>
<dbReference type="SUPFAM" id="SSF49493">
    <property type="entry name" value="HSP40/DnaJ peptide-binding domain"/>
    <property type="match status" value="2"/>
</dbReference>
<dbReference type="InterPro" id="IPR036869">
    <property type="entry name" value="J_dom_sf"/>
</dbReference>
<dbReference type="InterPro" id="IPR001623">
    <property type="entry name" value="DnaJ_domain"/>
</dbReference>
<dbReference type="GO" id="GO:0051082">
    <property type="term" value="F:unfolded protein binding"/>
    <property type="evidence" value="ECO:0007669"/>
    <property type="project" value="InterPro"/>
</dbReference>
<dbReference type="STRING" id="1173061.A0A0J9X5L8"/>
<evidence type="ECO:0000256" key="1">
    <source>
        <dbReference type="ARBA" id="ARBA00022723"/>
    </source>
</evidence>
<gene>
    <name evidence="10" type="ORF">BN980_GECA03s01748g</name>
</gene>
<evidence type="ECO:0000313" key="11">
    <source>
        <dbReference type="Proteomes" id="UP000242525"/>
    </source>
</evidence>
<evidence type="ECO:0000256" key="3">
    <source>
        <dbReference type="ARBA" id="ARBA00022771"/>
    </source>
</evidence>
<dbReference type="FunFam" id="1.10.287.110:FF:000048">
    <property type="entry name" value="DnaJ family protein"/>
    <property type="match status" value="1"/>
</dbReference>
<dbReference type="Proteomes" id="UP000242525">
    <property type="component" value="Unassembled WGS sequence"/>
</dbReference>
<feature type="domain" description="CR-type" evidence="9">
    <location>
        <begin position="130"/>
        <end position="213"/>
    </location>
</feature>
<evidence type="ECO:0000259" key="9">
    <source>
        <dbReference type="PROSITE" id="PS51188"/>
    </source>
</evidence>
<dbReference type="PANTHER" id="PTHR43888">
    <property type="entry name" value="DNAJ-LIKE-2, ISOFORM A-RELATED"/>
    <property type="match status" value="1"/>
</dbReference>
<dbReference type="CDD" id="cd10719">
    <property type="entry name" value="DnaJ_zf"/>
    <property type="match status" value="1"/>
</dbReference>
<protein>
    <submittedName>
        <fullName evidence="10">Similar to Saccharomyces cerevisiae YNL064C YDJ1 Type I HSP40 co-chaperone</fullName>
    </submittedName>
</protein>
<dbReference type="Pfam" id="PF00226">
    <property type="entry name" value="DnaJ"/>
    <property type="match status" value="1"/>
</dbReference>
<keyword evidence="4 6" id="KW-0862">Zinc</keyword>
<dbReference type="PRINTS" id="PR00625">
    <property type="entry name" value="JDOMAIN"/>
</dbReference>
<dbReference type="GO" id="GO:0009408">
    <property type="term" value="P:response to heat"/>
    <property type="evidence" value="ECO:0007669"/>
    <property type="project" value="InterPro"/>
</dbReference>
<feature type="compositionally biased region" description="Acidic residues" evidence="7">
    <location>
        <begin position="391"/>
        <end position="401"/>
    </location>
</feature>
<dbReference type="PROSITE" id="PS00636">
    <property type="entry name" value="DNAJ_1"/>
    <property type="match status" value="1"/>
</dbReference>
<dbReference type="GO" id="GO:0005524">
    <property type="term" value="F:ATP binding"/>
    <property type="evidence" value="ECO:0007669"/>
    <property type="project" value="InterPro"/>
</dbReference>
<evidence type="ECO:0000256" key="4">
    <source>
        <dbReference type="ARBA" id="ARBA00022833"/>
    </source>
</evidence>
<dbReference type="PROSITE" id="PS51188">
    <property type="entry name" value="ZF_CR"/>
    <property type="match status" value="1"/>
</dbReference>
<organism evidence="10 11">
    <name type="scientific">Geotrichum candidum</name>
    <name type="common">Oospora lactis</name>
    <name type="synonym">Dipodascus geotrichum</name>
    <dbReference type="NCBI Taxonomy" id="1173061"/>
    <lineage>
        <taxon>Eukaryota</taxon>
        <taxon>Fungi</taxon>
        <taxon>Dikarya</taxon>
        <taxon>Ascomycota</taxon>
        <taxon>Saccharomycotina</taxon>
        <taxon>Dipodascomycetes</taxon>
        <taxon>Dipodascales</taxon>
        <taxon>Dipodascaceae</taxon>
        <taxon>Geotrichum</taxon>
    </lineage>
</organism>
<dbReference type="Pfam" id="PF01556">
    <property type="entry name" value="DnaJ_C"/>
    <property type="match status" value="1"/>
</dbReference>
<dbReference type="SUPFAM" id="SSF57938">
    <property type="entry name" value="DnaJ/Hsp40 cysteine-rich domain"/>
    <property type="match status" value="1"/>
</dbReference>
<dbReference type="GO" id="GO:0008270">
    <property type="term" value="F:zinc ion binding"/>
    <property type="evidence" value="ECO:0007669"/>
    <property type="project" value="UniProtKB-KW"/>
</dbReference>
<dbReference type="CDD" id="cd10747">
    <property type="entry name" value="DnaJ_C"/>
    <property type="match status" value="1"/>
</dbReference>
<dbReference type="InterPro" id="IPR008971">
    <property type="entry name" value="HSP40/DnaJ_pept-bd"/>
</dbReference>
<evidence type="ECO:0000259" key="8">
    <source>
        <dbReference type="PROSITE" id="PS50076"/>
    </source>
</evidence>
<dbReference type="PROSITE" id="PS50076">
    <property type="entry name" value="DNAJ_2"/>
    <property type="match status" value="1"/>
</dbReference>
<reference evidence="10" key="1">
    <citation type="submission" date="2014-03" db="EMBL/GenBank/DDBJ databases">
        <authorList>
            <person name="Casaregola S."/>
        </authorList>
    </citation>
    <scope>NUCLEOTIDE SEQUENCE [LARGE SCALE GENOMIC DNA]</scope>
    <source>
        <strain evidence="10">CLIB 918</strain>
    </source>
</reference>
<dbReference type="CDD" id="cd06257">
    <property type="entry name" value="DnaJ"/>
    <property type="match status" value="1"/>
</dbReference>
<dbReference type="AlphaFoldDB" id="A0A0J9X5L8"/>
<feature type="zinc finger region" description="CR-type" evidence="6">
    <location>
        <begin position="130"/>
        <end position="213"/>
    </location>
</feature>
<dbReference type="Gene3D" id="2.10.230.10">
    <property type="entry name" value="Heat shock protein DnaJ, cysteine-rich domain"/>
    <property type="match status" value="1"/>
</dbReference>
<dbReference type="Gene3D" id="1.10.287.110">
    <property type="entry name" value="DnaJ domain"/>
    <property type="match status" value="1"/>
</dbReference>
<dbReference type="InterPro" id="IPR001305">
    <property type="entry name" value="HSP_DnaJ_Cys-rich_dom"/>
</dbReference>
<proteinExistence type="inferred from homology"/>
<dbReference type="InterPro" id="IPR044713">
    <property type="entry name" value="DNJA1/2-like"/>
</dbReference>
<evidence type="ECO:0000313" key="10">
    <source>
        <dbReference type="EMBL" id="CDO52425.1"/>
    </source>
</evidence>
<dbReference type="FunFam" id="2.60.260.20:FF:000003">
    <property type="entry name" value="DnaJ subfamily A member 2"/>
    <property type="match status" value="1"/>
</dbReference>
<dbReference type="InterPro" id="IPR012724">
    <property type="entry name" value="DnaJ"/>
</dbReference>
<dbReference type="OrthoDB" id="550424at2759"/>
<feature type="region of interest" description="Disordered" evidence="7">
    <location>
        <begin position="381"/>
        <end position="411"/>
    </location>
</feature>
<comment type="caution">
    <text evidence="10">The sequence shown here is derived from an EMBL/GenBank/DDBJ whole genome shotgun (WGS) entry which is preliminary data.</text>
</comment>
<dbReference type="Pfam" id="PF00684">
    <property type="entry name" value="DnaJ_CXXCXGXG"/>
    <property type="match status" value="1"/>
</dbReference>
<dbReference type="SUPFAM" id="SSF46565">
    <property type="entry name" value="Chaperone J-domain"/>
    <property type="match status" value="1"/>
</dbReference>
<dbReference type="InterPro" id="IPR002939">
    <property type="entry name" value="DnaJ_C"/>
</dbReference>
<keyword evidence="11" id="KW-1185">Reference proteome</keyword>
<sequence>MVKETKLYDILGVSPSATDAQIKKAYRLGALKYHPDKNPGNHEASEKFKEISSAYEVLSDSQKRDIYDQYGTEGLNGGPGGMGGDPNDIFSHFFGGGMGGMFGGGQPSGPKRSRDIVHALKATLKDLYVGKVSKLALTRTVLCSECKGKGGKEDAVKTCGGCKGQGVKFVTRQMGPMLQRFQTVCNECNGEGTIIDAKNRCKTCKGKKTYEERKILEVHIDKGMANGQKITFAGEGDQGPGITPGDVVFVVDEQPHEHFRRKGDDLYYTAKIDLLTALAGGKFTITHVDGEILIVEIIPGEVIKHGAVKVINGKGMPTFRHHNYGNMYVEFDVEFPAAETFATPENLKKLEEILPPRPEVNIPAGAVTDEVVLADVDQSKFNAGRSGGQNYDEDMMDEDEQGGERVQCASQ</sequence>
<keyword evidence="2" id="KW-0677">Repeat</keyword>
<dbReference type="FunFam" id="2.10.230.10:FF:000001">
    <property type="entry name" value="DnaJ subfamily A member 2"/>
    <property type="match status" value="1"/>
</dbReference>
<dbReference type="InterPro" id="IPR036410">
    <property type="entry name" value="HSP_DnaJ_Cys-rich_dom_sf"/>
</dbReference>
<dbReference type="EMBL" id="CCBN010000003">
    <property type="protein sequence ID" value="CDO52425.1"/>
    <property type="molecule type" value="Genomic_DNA"/>
</dbReference>
<dbReference type="SMART" id="SM00271">
    <property type="entry name" value="DnaJ"/>
    <property type="match status" value="1"/>
</dbReference>
<keyword evidence="1 6" id="KW-0479">Metal-binding</keyword>
<accession>A0A0J9X5L8</accession>
<evidence type="ECO:0000256" key="7">
    <source>
        <dbReference type="SAM" id="MobiDB-lite"/>
    </source>
</evidence>
<dbReference type="InterPro" id="IPR018253">
    <property type="entry name" value="DnaJ_domain_CS"/>
</dbReference>
<dbReference type="GO" id="GO:0006457">
    <property type="term" value="P:protein folding"/>
    <property type="evidence" value="ECO:0007669"/>
    <property type="project" value="InterPro"/>
</dbReference>